<dbReference type="Proteomes" id="UP000829196">
    <property type="component" value="Unassembled WGS sequence"/>
</dbReference>
<evidence type="ECO:0000313" key="3">
    <source>
        <dbReference type="EMBL" id="KAI0486567.1"/>
    </source>
</evidence>
<name>A0A8T3A0D1_DENNO</name>
<evidence type="ECO:0000256" key="1">
    <source>
        <dbReference type="SAM" id="MobiDB-lite"/>
    </source>
</evidence>
<reference evidence="3" key="1">
    <citation type="journal article" date="2022" name="Front. Genet.">
        <title>Chromosome-Scale Assembly of the Dendrobium nobile Genome Provides Insights Into the Molecular Mechanism of the Biosynthesis of the Medicinal Active Ingredient of Dendrobium.</title>
        <authorList>
            <person name="Xu Q."/>
            <person name="Niu S.-C."/>
            <person name="Li K.-L."/>
            <person name="Zheng P.-J."/>
            <person name="Zhang X.-J."/>
            <person name="Jia Y."/>
            <person name="Liu Y."/>
            <person name="Niu Y.-X."/>
            <person name="Yu L.-H."/>
            <person name="Chen D.-F."/>
            <person name="Zhang G.-Q."/>
        </authorList>
    </citation>
    <scope>NUCLEOTIDE SEQUENCE</scope>
    <source>
        <tissue evidence="3">Leaf</tissue>
    </source>
</reference>
<keyword evidence="5" id="KW-1185">Reference proteome</keyword>
<accession>A0A8T3A0D1</accession>
<sequence>MASAGCQPRPPQTAASQRLRRLPAMASAGSQPGPPQAASHGLRTQLARTSAGSQPWPPQATSHSLRKLPARASAYQFNLPHPTIEARVSSLTSNSTSLRKIFLHFCTSTSL</sequence>
<feature type="region of interest" description="Disordered" evidence="1">
    <location>
        <begin position="1"/>
        <end position="67"/>
    </location>
</feature>
<protein>
    <submittedName>
        <fullName evidence="3">Uncharacterized protein</fullName>
    </submittedName>
</protein>
<proteinExistence type="predicted"/>
<evidence type="ECO:0000313" key="5">
    <source>
        <dbReference type="Proteomes" id="UP000829196"/>
    </source>
</evidence>
<feature type="compositionally biased region" description="Polar residues" evidence="1">
    <location>
        <begin position="46"/>
        <end position="63"/>
    </location>
</feature>
<comment type="caution">
    <text evidence="3">The sequence shown here is derived from an EMBL/GenBank/DDBJ whole genome shotgun (WGS) entry which is preliminary data.</text>
</comment>
<gene>
    <name evidence="4" type="ORF">KFK09_020376</name>
    <name evidence="3" type="ORF">KFK09_029351</name>
    <name evidence="2" type="ORF">KFK09_029410</name>
</gene>
<dbReference type="EMBL" id="JAGYWB010000015">
    <property type="protein sequence ID" value="KAI0497154.1"/>
    <property type="molecule type" value="Genomic_DNA"/>
</dbReference>
<evidence type="ECO:0000313" key="2">
    <source>
        <dbReference type="EMBL" id="KAI0485940.1"/>
    </source>
</evidence>
<dbReference type="EMBL" id="JAGYWB010000032">
    <property type="protein sequence ID" value="KAI0486567.1"/>
    <property type="molecule type" value="Genomic_DNA"/>
</dbReference>
<organism evidence="3 5">
    <name type="scientific">Dendrobium nobile</name>
    <name type="common">Orchid</name>
    <dbReference type="NCBI Taxonomy" id="94219"/>
    <lineage>
        <taxon>Eukaryota</taxon>
        <taxon>Viridiplantae</taxon>
        <taxon>Streptophyta</taxon>
        <taxon>Embryophyta</taxon>
        <taxon>Tracheophyta</taxon>
        <taxon>Spermatophyta</taxon>
        <taxon>Magnoliopsida</taxon>
        <taxon>Liliopsida</taxon>
        <taxon>Asparagales</taxon>
        <taxon>Orchidaceae</taxon>
        <taxon>Epidendroideae</taxon>
        <taxon>Malaxideae</taxon>
        <taxon>Dendrobiinae</taxon>
        <taxon>Dendrobium</taxon>
    </lineage>
</organism>
<dbReference type="AlphaFoldDB" id="A0A8T3A0D1"/>
<dbReference type="EMBL" id="JAGYWB010000046">
    <property type="protein sequence ID" value="KAI0485940.1"/>
    <property type="molecule type" value="Genomic_DNA"/>
</dbReference>
<evidence type="ECO:0000313" key="4">
    <source>
        <dbReference type="EMBL" id="KAI0497154.1"/>
    </source>
</evidence>